<organism evidence="2 3">
    <name type="scientific">Streptomyces kronopolitis</name>
    <dbReference type="NCBI Taxonomy" id="1612435"/>
    <lineage>
        <taxon>Bacteria</taxon>
        <taxon>Bacillati</taxon>
        <taxon>Actinomycetota</taxon>
        <taxon>Actinomycetes</taxon>
        <taxon>Kitasatosporales</taxon>
        <taxon>Streptomycetaceae</taxon>
        <taxon>Streptomyces</taxon>
    </lineage>
</organism>
<protein>
    <submittedName>
        <fullName evidence="2">Uncharacterized protein</fullName>
    </submittedName>
</protein>
<comment type="caution">
    <text evidence="2">The sequence shown here is derived from an EMBL/GenBank/DDBJ whole genome shotgun (WGS) entry which is preliminary data.</text>
</comment>
<keyword evidence="1" id="KW-1133">Transmembrane helix</keyword>
<evidence type="ECO:0000313" key="3">
    <source>
        <dbReference type="Proteomes" id="UP000600080"/>
    </source>
</evidence>
<proteinExistence type="predicted"/>
<evidence type="ECO:0000313" key="2">
    <source>
        <dbReference type="EMBL" id="GGN51214.1"/>
    </source>
</evidence>
<dbReference type="Proteomes" id="UP000600080">
    <property type="component" value="Unassembled WGS sequence"/>
</dbReference>
<keyword evidence="1" id="KW-0812">Transmembrane</keyword>
<sequence>MIARVHQDWISQRLAPFGNSIPPCDLSQSVIMSILAITVRWRSVLTTTLIIVTVIQGDLLMAGVILPLTPMVLADRSVLTFLRVWRR</sequence>
<evidence type="ECO:0000256" key="1">
    <source>
        <dbReference type="SAM" id="Phobius"/>
    </source>
</evidence>
<keyword evidence="3" id="KW-1185">Reference proteome</keyword>
<keyword evidence="1" id="KW-0472">Membrane</keyword>
<accession>A0ABQ2JM15</accession>
<dbReference type="EMBL" id="BMND01000018">
    <property type="protein sequence ID" value="GGN51214.1"/>
    <property type="molecule type" value="Genomic_DNA"/>
</dbReference>
<name>A0ABQ2JM15_9ACTN</name>
<reference evidence="3" key="1">
    <citation type="journal article" date="2019" name="Int. J. Syst. Evol. Microbiol.">
        <title>The Global Catalogue of Microorganisms (GCM) 10K type strain sequencing project: providing services to taxonomists for standard genome sequencing and annotation.</title>
        <authorList>
            <consortium name="The Broad Institute Genomics Platform"/>
            <consortium name="The Broad Institute Genome Sequencing Center for Infectious Disease"/>
            <person name="Wu L."/>
            <person name="Ma J."/>
        </authorList>
    </citation>
    <scope>NUCLEOTIDE SEQUENCE [LARGE SCALE GENOMIC DNA]</scope>
    <source>
        <strain evidence="3">CGMCC 4.7323</strain>
    </source>
</reference>
<feature type="transmembrane region" description="Helical" evidence="1">
    <location>
        <begin position="49"/>
        <end position="73"/>
    </location>
</feature>
<gene>
    <name evidence="2" type="ORF">GCM10012285_41090</name>
</gene>